<protein>
    <recommendedName>
        <fullName evidence="4">DUF1134 domain-containing protein</fullName>
    </recommendedName>
</protein>
<evidence type="ECO:0000313" key="2">
    <source>
        <dbReference type="EMBL" id="SHO67111.1"/>
    </source>
</evidence>
<feature type="chain" id="PRO_5009930020" description="DUF1134 domain-containing protein" evidence="1">
    <location>
        <begin position="29"/>
        <end position="151"/>
    </location>
</feature>
<keyword evidence="1" id="KW-0732">Signal</keyword>
<feature type="signal peptide" evidence="1">
    <location>
        <begin position="1"/>
        <end position="28"/>
    </location>
</feature>
<dbReference type="OrthoDB" id="7068882at2"/>
<evidence type="ECO:0008006" key="4">
    <source>
        <dbReference type="Google" id="ProtNLM"/>
    </source>
</evidence>
<dbReference type="EMBL" id="FRXO01000010">
    <property type="protein sequence ID" value="SHO67111.1"/>
    <property type="molecule type" value="Genomic_DNA"/>
</dbReference>
<keyword evidence="3" id="KW-1185">Reference proteome</keyword>
<reference evidence="2 3" key="1">
    <citation type="submission" date="2016-12" db="EMBL/GenBank/DDBJ databases">
        <authorList>
            <person name="Song W.-J."/>
            <person name="Kurnit D.M."/>
        </authorList>
    </citation>
    <scope>NUCLEOTIDE SEQUENCE [LARGE SCALE GENOMIC DNA]</scope>
    <source>
        <strain evidence="2 3">DSM 19599</strain>
    </source>
</reference>
<dbReference type="STRING" id="1123029.SAMN02745172_03777"/>
<accession>A0A1M7ZQG6</accession>
<gene>
    <name evidence="2" type="ORF">SAMN02745172_03777</name>
</gene>
<sequence length="151" mass="15214">MINRRSKAALALAAGIAAFAATSATVLADNPMVKSGTVSIDQTQFGLIISGQAGGGTLEYKGKSYPFTIGGLGLGSVGVSNIKAYGTVYDLHKLSDFAGVYGALSTGVAAGNSGEGQIMLRNDKGVSLRLETREKGLSLTAGGSGVNISLK</sequence>
<proteinExistence type="predicted"/>
<dbReference type="AlphaFoldDB" id="A0A1M7ZQG6"/>
<evidence type="ECO:0000313" key="3">
    <source>
        <dbReference type="Proteomes" id="UP000186406"/>
    </source>
</evidence>
<evidence type="ECO:0000256" key="1">
    <source>
        <dbReference type="SAM" id="SignalP"/>
    </source>
</evidence>
<name>A0A1M7ZQG6_9HYPH</name>
<dbReference type="Proteomes" id="UP000186406">
    <property type="component" value="Unassembled WGS sequence"/>
</dbReference>
<dbReference type="RefSeq" id="WP_073631606.1">
    <property type="nucleotide sequence ID" value="NZ_FRXO01000010.1"/>
</dbReference>
<organism evidence="2 3">
    <name type="scientific">Pseudoxanthobacter soli DSM 19599</name>
    <dbReference type="NCBI Taxonomy" id="1123029"/>
    <lineage>
        <taxon>Bacteria</taxon>
        <taxon>Pseudomonadati</taxon>
        <taxon>Pseudomonadota</taxon>
        <taxon>Alphaproteobacteria</taxon>
        <taxon>Hyphomicrobiales</taxon>
        <taxon>Segnochrobactraceae</taxon>
        <taxon>Pseudoxanthobacter</taxon>
    </lineage>
</organism>